<protein>
    <submittedName>
        <fullName evidence="2">Uncharacterized protein</fullName>
    </submittedName>
</protein>
<proteinExistence type="predicted"/>
<dbReference type="EMBL" id="CP120370">
    <property type="protein sequence ID" value="WEX80026.1"/>
    <property type="molecule type" value="Genomic_DNA"/>
</dbReference>
<sequence>MGEKRKRIYEALVEGARRGHADKELYDFVAKRCPKTSSKKIVRASLLALSDPELEDGKILSTIYALAIKHRLDDIRSDDIDHDDDAAELVPSISPEKMQPSPPTDDLSA</sequence>
<dbReference type="Proteomes" id="UP001235547">
    <property type="component" value="Chromosome 2"/>
</dbReference>
<keyword evidence="3" id="KW-1185">Reference proteome</keyword>
<feature type="region of interest" description="Disordered" evidence="1">
    <location>
        <begin position="77"/>
        <end position="109"/>
    </location>
</feature>
<evidence type="ECO:0000313" key="2">
    <source>
        <dbReference type="EMBL" id="WEX80026.1"/>
    </source>
</evidence>
<reference evidence="2 3" key="1">
    <citation type="submission" date="2023-03" db="EMBL/GenBank/DDBJ databases">
        <authorList>
            <person name="Kaur S."/>
            <person name="Espinosa-Saiz D."/>
            <person name="Velazquez E."/>
            <person name="Menendez E."/>
            <person name="diCenzo G.C."/>
        </authorList>
    </citation>
    <scope>NUCLEOTIDE SEQUENCE [LARGE SCALE GENOMIC DNA]</scope>
    <source>
        <strain evidence="2 3">LMG 27395</strain>
    </source>
</reference>
<name>A0ABY8CMY9_9HYPH</name>
<accession>A0ABY8CMY9</accession>
<gene>
    <name evidence="2" type="ORF">PYH38_001413</name>
</gene>
<organism evidence="2 3">
    <name type="scientific">Sinorhizobium numidicum</name>
    <dbReference type="NCBI Taxonomy" id="680248"/>
    <lineage>
        <taxon>Bacteria</taxon>
        <taxon>Pseudomonadati</taxon>
        <taxon>Pseudomonadota</taxon>
        <taxon>Alphaproteobacteria</taxon>
        <taxon>Hyphomicrobiales</taxon>
        <taxon>Rhizobiaceae</taxon>
        <taxon>Sinorhizobium/Ensifer group</taxon>
        <taxon>Sinorhizobium</taxon>
    </lineage>
</organism>
<evidence type="ECO:0000256" key="1">
    <source>
        <dbReference type="SAM" id="MobiDB-lite"/>
    </source>
</evidence>
<dbReference type="RefSeq" id="WP_280730727.1">
    <property type="nucleotide sequence ID" value="NZ_CP120367.1"/>
</dbReference>
<evidence type="ECO:0000313" key="3">
    <source>
        <dbReference type="Proteomes" id="UP001235547"/>
    </source>
</evidence>